<comment type="caution">
    <text evidence="1">The sequence shown here is derived from an EMBL/GenBank/DDBJ whole genome shotgun (WGS) entry which is preliminary data.</text>
</comment>
<evidence type="ECO:0000313" key="1">
    <source>
        <dbReference type="EMBL" id="MPN07826.1"/>
    </source>
</evidence>
<name>A0A645F2G1_9ZZZZ</name>
<protein>
    <submittedName>
        <fullName evidence="1">Uncharacterized protein</fullName>
    </submittedName>
</protein>
<accession>A0A645F2G1</accession>
<proteinExistence type="predicted"/>
<reference evidence="1" key="1">
    <citation type="submission" date="2019-08" db="EMBL/GenBank/DDBJ databases">
        <authorList>
            <person name="Kucharzyk K."/>
            <person name="Murdoch R.W."/>
            <person name="Higgins S."/>
            <person name="Loffler F."/>
        </authorList>
    </citation>
    <scope>NUCLEOTIDE SEQUENCE</scope>
</reference>
<organism evidence="1">
    <name type="scientific">bioreactor metagenome</name>
    <dbReference type="NCBI Taxonomy" id="1076179"/>
    <lineage>
        <taxon>unclassified sequences</taxon>
        <taxon>metagenomes</taxon>
        <taxon>ecological metagenomes</taxon>
    </lineage>
</organism>
<sequence>MERGLHGIVDALQDGIVDGDSLENCRMVADCSTATEYLIGSEELPNVDDVLIRKQIVAPITEVKLQIDVAKVIFISLHAIWLDWIQSQEFVSLMVIDWIDERIVI</sequence>
<dbReference type="AlphaFoldDB" id="A0A645F2G1"/>
<dbReference type="EMBL" id="VSSQ01053829">
    <property type="protein sequence ID" value="MPN07826.1"/>
    <property type="molecule type" value="Genomic_DNA"/>
</dbReference>
<gene>
    <name evidence="1" type="ORF">SDC9_155098</name>
</gene>